<keyword evidence="12" id="KW-1185">Reference proteome</keyword>
<evidence type="ECO:0000256" key="9">
    <source>
        <dbReference type="SAM" id="MobiDB-lite"/>
    </source>
</evidence>
<comment type="catalytic activity">
    <reaction evidence="1">
        <text>S-ubiquitinyl-[E2 ubiquitin-conjugating enzyme]-L-cysteine + [acceptor protein]-L-lysine = [E2 ubiquitin-conjugating enzyme]-L-cysteine + N(6)-ubiquitinyl-[acceptor protein]-L-lysine.</text>
        <dbReference type="EC" id="2.3.2.27"/>
    </reaction>
</comment>
<dbReference type="Pfam" id="PF13639">
    <property type="entry name" value="zf-RING_2"/>
    <property type="match status" value="1"/>
</dbReference>
<feature type="region of interest" description="Disordered" evidence="9">
    <location>
        <begin position="44"/>
        <end position="134"/>
    </location>
</feature>
<evidence type="ECO:0000256" key="6">
    <source>
        <dbReference type="ARBA" id="ARBA00022786"/>
    </source>
</evidence>
<protein>
    <recommendedName>
        <fullName evidence="2">RING-type E3 ubiquitin transferase</fullName>
        <ecNumber evidence="2">2.3.2.27</ecNumber>
    </recommendedName>
</protein>
<evidence type="ECO:0000256" key="7">
    <source>
        <dbReference type="ARBA" id="ARBA00022833"/>
    </source>
</evidence>
<accession>A0A1B7NME7</accession>
<feature type="domain" description="RING-type" evidence="10">
    <location>
        <begin position="307"/>
        <end position="348"/>
    </location>
</feature>
<evidence type="ECO:0000313" key="12">
    <source>
        <dbReference type="Proteomes" id="UP000091918"/>
    </source>
</evidence>
<keyword evidence="7" id="KW-0862">Zinc</keyword>
<dbReference type="GO" id="GO:0008270">
    <property type="term" value="F:zinc ion binding"/>
    <property type="evidence" value="ECO:0007669"/>
    <property type="project" value="UniProtKB-KW"/>
</dbReference>
<dbReference type="InterPro" id="IPR013083">
    <property type="entry name" value="Znf_RING/FYVE/PHD"/>
</dbReference>
<dbReference type="Proteomes" id="UP000091918">
    <property type="component" value="Unassembled WGS sequence"/>
</dbReference>
<feature type="region of interest" description="Disordered" evidence="9">
    <location>
        <begin position="350"/>
        <end position="381"/>
    </location>
</feature>
<keyword evidence="4" id="KW-0479">Metal-binding</keyword>
<dbReference type="PANTHER" id="PTHR45931:SF3">
    <property type="entry name" value="RING ZINC FINGER-CONTAINING PROTEIN"/>
    <property type="match status" value="1"/>
</dbReference>
<gene>
    <name evidence="11" type="ORF">ACJ72_07695</name>
</gene>
<dbReference type="PROSITE" id="PS50089">
    <property type="entry name" value="ZF_RING_2"/>
    <property type="match status" value="1"/>
</dbReference>
<dbReference type="EC" id="2.3.2.27" evidence="2"/>
<keyword evidence="5 8" id="KW-0863">Zinc-finger</keyword>
<evidence type="ECO:0000259" key="10">
    <source>
        <dbReference type="PROSITE" id="PS50089"/>
    </source>
</evidence>
<dbReference type="Gene3D" id="3.30.40.10">
    <property type="entry name" value="Zinc/RING finger domain, C3HC4 (zinc finger)"/>
    <property type="match status" value="1"/>
</dbReference>
<keyword evidence="6" id="KW-0833">Ubl conjugation pathway</keyword>
<feature type="compositionally biased region" description="Low complexity" evidence="9">
    <location>
        <begin position="365"/>
        <end position="374"/>
    </location>
</feature>
<evidence type="ECO:0000256" key="5">
    <source>
        <dbReference type="ARBA" id="ARBA00022771"/>
    </source>
</evidence>
<dbReference type="InterPro" id="IPR039525">
    <property type="entry name" value="RNF126-like_zinc-ribbon"/>
</dbReference>
<sequence>MADRIPPERLFCYQCQSVWARNDREGPLQCPICASEFVEIVESNGPPPDLLPPREESSPSTGRQHHPPSSPFHNLDGPGETHTEQFETPGGGTTYRSFRSGDGRFTIASTSFRSTRASAPQDQQHPHDIPGNDPFVLLRNTTALLQALADHGRAGRMRTAGSPGPRSRFPMMHEPHDDHDPDDFGINIDGDGNMFRLRWRLAPRDAYHGREDTATFAHLEELLGRPLSPGQPHWNQVDGGVNGDVADIRSIMTTLLQNLAFGAGRPDENPDRPITQEQLALLKTRTLKETLQETEGSLDRVDGTETCGICIETVDLDSRVTMLPCKHWFHATCITPWLDDHNTCPHCRARIASPTSPTPNEGQQRTSGSGSRSTPNPPGRG</sequence>
<evidence type="ECO:0000256" key="3">
    <source>
        <dbReference type="ARBA" id="ARBA00022679"/>
    </source>
</evidence>
<name>A0A1B7NME7_9EURO</name>
<proteinExistence type="predicted"/>
<evidence type="ECO:0000256" key="1">
    <source>
        <dbReference type="ARBA" id="ARBA00000900"/>
    </source>
</evidence>
<evidence type="ECO:0000256" key="4">
    <source>
        <dbReference type="ARBA" id="ARBA00022723"/>
    </source>
</evidence>
<feature type="non-terminal residue" evidence="11">
    <location>
        <position position="381"/>
    </location>
</feature>
<dbReference type="GO" id="GO:0006511">
    <property type="term" value="P:ubiquitin-dependent protein catabolic process"/>
    <property type="evidence" value="ECO:0007669"/>
    <property type="project" value="TreeGrafter"/>
</dbReference>
<organism evidence="11 12">
    <name type="scientific">Emergomyces africanus</name>
    <dbReference type="NCBI Taxonomy" id="1955775"/>
    <lineage>
        <taxon>Eukaryota</taxon>
        <taxon>Fungi</taxon>
        <taxon>Dikarya</taxon>
        <taxon>Ascomycota</taxon>
        <taxon>Pezizomycotina</taxon>
        <taxon>Eurotiomycetes</taxon>
        <taxon>Eurotiomycetidae</taxon>
        <taxon>Onygenales</taxon>
        <taxon>Ajellomycetaceae</taxon>
        <taxon>Emergomyces</taxon>
    </lineage>
</organism>
<dbReference type="OrthoDB" id="8062037at2759"/>
<evidence type="ECO:0000313" key="11">
    <source>
        <dbReference type="EMBL" id="OAX78001.1"/>
    </source>
</evidence>
<dbReference type="InterPro" id="IPR051834">
    <property type="entry name" value="RING_finger_E3_ligase"/>
</dbReference>
<feature type="compositionally biased region" description="Low complexity" evidence="9">
    <location>
        <begin position="104"/>
        <end position="119"/>
    </location>
</feature>
<comment type="caution">
    <text evidence="11">The sequence shown here is derived from an EMBL/GenBank/DDBJ whole genome shotgun (WGS) entry which is preliminary data.</text>
</comment>
<evidence type="ECO:0000256" key="8">
    <source>
        <dbReference type="PROSITE-ProRule" id="PRU00175"/>
    </source>
</evidence>
<dbReference type="SMART" id="SM00184">
    <property type="entry name" value="RING"/>
    <property type="match status" value="1"/>
</dbReference>
<feature type="compositionally biased region" description="Polar residues" evidence="9">
    <location>
        <begin position="353"/>
        <end position="364"/>
    </location>
</feature>
<dbReference type="AlphaFoldDB" id="A0A1B7NME7"/>
<reference evidence="11 12" key="1">
    <citation type="submission" date="2015-07" db="EMBL/GenBank/DDBJ databases">
        <title>Emmonsia species relationships and genome sequence.</title>
        <authorList>
            <person name="Cuomo C.A."/>
            <person name="Schwartz I.S."/>
            <person name="Kenyon C."/>
            <person name="de Hoog G.S."/>
            <person name="Govender N.P."/>
            <person name="Botha A."/>
            <person name="Moreno L."/>
            <person name="de Vries M."/>
            <person name="Munoz J.F."/>
            <person name="Stielow J.B."/>
        </authorList>
    </citation>
    <scope>NUCLEOTIDE SEQUENCE [LARGE SCALE GENOMIC DNA]</scope>
    <source>
        <strain evidence="11 12">CBS 136260</strain>
    </source>
</reference>
<evidence type="ECO:0000256" key="2">
    <source>
        <dbReference type="ARBA" id="ARBA00012483"/>
    </source>
</evidence>
<dbReference type="CDD" id="cd16454">
    <property type="entry name" value="RING-H2_PA-TM-RING"/>
    <property type="match status" value="1"/>
</dbReference>
<dbReference type="GO" id="GO:0061630">
    <property type="term" value="F:ubiquitin protein ligase activity"/>
    <property type="evidence" value="ECO:0007669"/>
    <property type="project" value="UniProtKB-EC"/>
</dbReference>
<dbReference type="Pfam" id="PF14369">
    <property type="entry name" value="Zn_ribbon_19"/>
    <property type="match status" value="1"/>
</dbReference>
<dbReference type="PANTHER" id="PTHR45931">
    <property type="entry name" value="SI:CH211-59O9.10"/>
    <property type="match status" value="1"/>
</dbReference>
<feature type="region of interest" description="Disordered" evidence="9">
    <location>
        <begin position="149"/>
        <end position="168"/>
    </location>
</feature>
<keyword evidence="3" id="KW-0808">Transferase</keyword>
<dbReference type="GO" id="GO:0005634">
    <property type="term" value="C:nucleus"/>
    <property type="evidence" value="ECO:0007669"/>
    <property type="project" value="TreeGrafter"/>
</dbReference>
<dbReference type="STRING" id="1658172.A0A1B7NME7"/>
<dbReference type="SUPFAM" id="SSF57850">
    <property type="entry name" value="RING/U-box"/>
    <property type="match status" value="1"/>
</dbReference>
<dbReference type="EMBL" id="LGUA01001829">
    <property type="protein sequence ID" value="OAX78001.1"/>
    <property type="molecule type" value="Genomic_DNA"/>
</dbReference>
<dbReference type="InterPro" id="IPR001841">
    <property type="entry name" value="Znf_RING"/>
</dbReference>